<reference evidence="6" key="1">
    <citation type="submission" date="2017-02" db="EMBL/GenBank/DDBJ databases">
        <authorList>
            <person name="Varghese N."/>
            <person name="Submissions S."/>
        </authorList>
    </citation>
    <scope>NUCLEOTIDE SEQUENCE [LARGE SCALE GENOMIC DNA]</scope>
    <source>
        <strain evidence="6">M1</strain>
    </source>
</reference>
<gene>
    <name evidence="5" type="ORF">SAMN02194393_01350</name>
</gene>
<dbReference type="PROSITE" id="PS51930">
    <property type="entry name" value="BMC_2"/>
    <property type="match status" value="1"/>
</dbReference>
<dbReference type="AlphaFoldDB" id="A0A1T5JUI4"/>
<comment type="similarity">
    <text evidence="3">Belongs to the bacterial microcompartments protein family.</text>
</comment>
<protein>
    <submittedName>
        <fullName evidence="5">Carbon dioxide concentrating mechanism/carboxysome shell protein</fullName>
    </submittedName>
</protein>
<dbReference type="EMBL" id="FUZT01000003">
    <property type="protein sequence ID" value="SKC55041.1"/>
    <property type="molecule type" value="Genomic_DNA"/>
</dbReference>
<proteinExistence type="inferred from homology"/>
<dbReference type="PANTHER" id="PTHR33941:SF11">
    <property type="entry name" value="BACTERIAL MICROCOMPARTMENT SHELL PROTEIN PDUJ"/>
    <property type="match status" value="1"/>
</dbReference>
<dbReference type="Pfam" id="PF00936">
    <property type="entry name" value="BMC"/>
    <property type="match status" value="1"/>
</dbReference>
<accession>A0A1T5JUI4</accession>
<keyword evidence="2" id="KW-1283">Bacterial microcompartment</keyword>
<evidence type="ECO:0000256" key="3">
    <source>
        <dbReference type="PROSITE-ProRule" id="PRU01278"/>
    </source>
</evidence>
<dbReference type="InterPro" id="IPR044872">
    <property type="entry name" value="CcmK/CsoS1_BMC"/>
</dbReference>
<evidence type="ECO:0000256" key="1">
    <source>
        <dbReference type="ARBA" id="ARBA00024322"/>
    </source>
</evidence>
<dbReference type="SUPFAM" id="SSF143414">
    <property type="entry name" value="CcmK-like"/>
    <property type="match status" value="1"/>
</dbReference>
<name>A0A1T5JUI4_9FIRM</name>
<feature type="domain" description="BMC" evidence="4">
    <location>
        <begin position="4"/>
        <end position="88"/>
    </location>
</feature>
<sequence length="89" mass="9457">MRQAIGFFEIRSKVAAIQAVDTMLKTADVSIKDFNLVGSGVISVIIEGDVAAVKAAIENAKSTAGHMAEVISVNVIPRPNEELDKLFGE</sequence>
<dbReference type="InterPro" id="IPR050575">
    <property type="entry name" value="BMC_shell"/>
</dbReference>
<evidence type="ECO:0000313" key="6">
    <source>
        <dbReference type="Proteomes" id="UP000190285"/>
    </source>
</evidence>
<evidence type="ECO:0000259" key="4">
    <source>
        <dbReference type="PROSITE" id="PS51930"/>
    </source>
</evidence>
<dbReference type="STRING" id="36842.SAMN02194393_01350"/>
<dbReference type="InterPro" id="IPR000249">
    <property type="entry name" value="BMC_dom"/>
</dbReference>
<keyword evidence="6" id="KW-1185">Reference proteome</keyword>
<dbReference type="PANTHER" id="PTHR33941">
    <property type="entry name" value="PROPANEDIOL UTILIZATION PROTEIN PDUA"/>
    <property type="match status" value="1"/>
</dbReference>
<dbReference type="OrthoDB" id="9812608at2"/>
<dbReference type="InterPro" id="IPR037233">
    <property type="entry name" value="CcmK-like_sf"/>
</dbReference>
<organism evidence="5 6">
    <name type="scientific">Maledivibacter halophilus</name>
    <dbReference type="NCBI Taxonomy" id="36842"/>
    <lineage>
        <taxon>Bacteria</taxon>
        <taxon>Bacillati</taxon>
        <taxon>Bacillota</taxon>
        <taxon>Clostridia</taxon>
        <taxon>Peptostreptococcales</taxon>
        <taxon>Caminicellaceae</taxon>
        <taxon>Maledivibacter</taxon>
    </lineage>
</organism>
<evidence type="ECO:0000313" key="5">
    <source>
        <dbReference type="EMBL" id="SKC55041.1"/>
    </source>
</evidence>
<comment type="subcellular location">
    <subcellularLocation>
        <location evidence="1">Bacterial microcompartment</location>
    </subcellularLocation>
</comment>
<dbReference type="Gene3D" id="3.30.70.1710">
    <property type="match status" value="1"/>
</dbReference>
<evidence type="ECO:0000256" key="2">
    <source>
        <dbReference type="ARBA" id="ARBA00024446"/>
    </source>
</evidence>
<dbReference type="GO" id="GO:0031469">
    <property type="term" value="C:bacterial microcompartment"/>
    <property type="evidence" value="ECO:0007669"/>
    <property type="project" value="UniProtKB-SubCell"/>
</dbReference>
<dbReference type="SMART" id="SM00877">
    <property type="entry name" value="BMC"/>
    <property type="match status" value="1"/>
</dbReference>
<dbReference type="Proteomes" id="UP000190285">
    <property type="component" value="Unassembled WGS sequence"/>
</dbReference>
<dbReference type="CDD" id="cd07045">
    <property type="entry name" value="BMC_CcmK_like"/>
    <property type="match status" value="1"/>
</dbReference>
<dbReference type="RefSeq" id="WP_079490342.1">
    <property type="nucleotide sequence ID" value="NZ_FUZT01000003.1"/>
</dbReference>